<dbReference type="Gene3D" id="2.170.260.10">
    <property type="entry name" value="paz domain"/>
    <property type="match status" value="2"/>
</dbReference>
<dbReference type="Gene3D" id="3.30.420.10">
    <property type="entry name" value="Ribonuclease H-like superfamily/Ribonuclease H"/>
    <property type="match status" value="2"/>
</dbReference>
<dbReference type="Pfam" id="PF08699">
    <property type="entry name" value="ArgoL1"/>
    <property type="match status" value="2"/>
</dbReference>
<dbReference type="InterPro" id="IPR003165">
    <property type="entry name" value="Piwi"/>
</dbReference>
<feature type="domain" description="PAZ" evidence="3">
    <location>
        <begin position="357"/>
        <end position="461"/>
    </location>
</feature>
<dbReference type="Gene3D" id="3.80.10.10">
    <property type="entry name" value="Ribonuclease Inhibitor"/>
    <property type="match status" value="1"/>
</dbReference>
<dbReference type="Gene3D" id="3.40.50.2300">
    <property type="match status" value="2"/>
</dbReference>
<feature type="domain" description="Piwi" evidence="4">
    <location>
        <begin position="634"/>
        <end position="950"/>
    </location>
</feature>
<dbReference type="InterPro" id="IPR003100">
    <property type="entry name" value="PAZ_dom"/>
</dbReference>
<comment type="caution">
    <text evidence="5">The sequence shown here is derived from an EMBL/GenBank/DDBJ whole genome shotgun (WGS) entry which is preliminary data.</text>
</comment>
<dbReference type="InterPro" id="IPR036085">
    <property type="entry name" value="PAZ_dom_sf"/>
</dbReference>
<feature type="domain" description="F-box" evidence="2">
    <location>
        <begin position="1980"/>
        <end position="2043"/>
    </location>
</feature>
<name>A0A814QSG0_ADIRI</name>
<dbReference type="Pfam" id="PF16486">
    <property type="entry name" value="ArgoN"/>
    <property type="match status" value="1"/>
</dbReference>
<dbReference type="InterPro" id="IPR032474">
    <property type="entry name" value="Argonaute_N"/>
</dbReference>
<evidence type="ECO:0000313" key="6">
    <source>
        <dbReference type="Proteomes" id="UP000663828"/>
    </source>
</evidence>
<dbReference type="PANTHER" id="PTHR22891">
    <property type="entry name" value="EUKARYOTIC TRANSLATION INITIATION FACTOR 2C"/>
    <property type="match status" value="1"/>
</dbReference>
<accession>A0A814QSG0</accession>
<feature type="region of interest" description="Disordered" evidence="1">
    <location>
        <begin position="1019"/>
        <end position="1042"/>
    </location>
</feature>
<dbReference type="CDD" id="cd02846">
    <property type="entry name" value="PAZ_argonaute_like"/>
    <property type="match status" value="2"/>
</dbReference>
<dbReference type="Pfam" id="PF02171">
    <property type="entry name" value="Piwi"/>
    <property type="match status" value="2"/>
</dbReference>
<evidence type="ECO:0000256" key="1">
    <source>
        <dbReference type="SAM" id="MobiDB-lite"/>
    </source>
</evidence>
<dbReference type="PROSITE" id="PS50821">
    <property type="entry name" value="PAZ"/>
    <property type="match status" value="2"/>
</dbReference>
<dbReference type="Pfam" id="PF02170">
    <property type="entry name" value="PAZ"/>
    <property type="match status" value="2"/>
</dbReference>
<protein>
    <submittedName>
        <fullName evidence="5">Uncharacterized protein</fullName>
    </submittedName>
</protein>
<evidence type="ECO:0000259" key="3">
    <source>
        <dbReference type="PROSITE" id="PS50821"/>
    </source>
</evidence>
<dbReference type="InterPro" id="IPR036397">
    <property type="entry name" value="RNaseH_sf"/>
</dbReference>
<feature type="region of interest" description="Disordered" evidence="1">
    <location>
        <begin position="1"/>
        <end position="58"/>
    </location>
</feature>
<dbReference type="InterPro" id="IPR032675">
    <property type="entry name" value="LRR_dom_sf"/>
</dbReference>
<dbReference type="InterPro" id="IPR001810">
    <property type="entry name" value="F-box_dom"/>
</dbReference>
<dbReference type="SMART" id="SM00950">
    <property type="entry name" value="Piwi"/>
    <property type="match status" value="2"/>
</dbReference>
<dbReference type="PROSITE" id="PS50181">
    <property type="entry name" value="FBOX"/>
    <property type="match status" value="1"/>
</dbReference>
<evidence type="ECO:0000313" key="5">
    <source>
        <dbReference type="EMBL" id="CAF1123584.1"/>
    </source>
</evidence>
<dbReference type="GO" id="GO:0003723">
    <property type="term" value="F:RNA binding"/>
    <property type="evidence" value="ECO:0007669"/>
    <property type="project" value="InterPro"/>
</dbReference>
<dbReference type="InterPro" id="IPR014811">
    <property type="entry name" value="ArgoL1"/>
</dbReference>
<evidence type="ECO:0000259" key="2">
    <source>
        <dbReference type="PROSITE" id="PS50181"/>
    </source>
</evidence>
<feature type="domain" description="Piwi" evidence="4">
    <location>
        <begin position="1616"/>
        <end position="1937"/>
    </location>
</feature>
<keyword evidence="6" id="KW-1185">Reference proteome</keyword>
<dbReference type="SUPFAM" id="SSF101690">
    <property type="entry name" value="PAZ domain"/>
    <property type="match status" value="2"/>
</dbReference>
<dbReference type="SUPFAM" id="SSF52047">
    <property type="entry name" value="RNI-like"/>
    <property type="match status" value="1"/>
</dbReference>
<reference evidence="5" key="1">
    <citation type="submission" date="2021-02" db="EMBL/GenBank/DDBJ databases">
        <authorList>
            <person name="Nowell W R."/>
        </authorList>
    </citation>
    <scope>NUCLEOTIDE SEQUENCE</scope>
</reference>
<dbReference type="SUPFAM" id="SSF53098">
    <property type="entry name" value="Ribonuclease H-like"/>
    <property type="match status" value="2"/>
</dbReference>
<dbReference type="PROSITE" id="PS50822">
    <property type="entry name" value="PIWI"/>
    <property type="match status" value="2"/>
</dbReference>
<dbReference type="SMART" id="SM01163">
    <property type="entry name" value="DUF1785"/>
    <property type="match status" value="2"/>
</dbReference>
<feature type="compositionally biased region" description="Polar residues" evidence="1">
    <location>
        <begin position="31"/>
        <end position="41"/>
    </location>
</feature>
<sequence length="2545" mass="294100">MATSETPKSGHGRSRPRQHAAATESVAIPSMNISSNPSAARSQAPAPVPRGRAHRFKGRSRALPEPHITVTMGTDDDSWKVSDLTTARFHTHVRPSKPQELGQVGKQIDVESNLYAVLKFPVEGLVYQYYFHMETRQKTDIPRDRRRILYESWLCRYRTKHEQVKREIIAFDNQNTMITFGEPLPAIDEFGIKESIKAPNRAGRFQEYQITVKRVGDVIDLKTLAMLEEVHQPRHDNNLAPVQLHSIKQVLSIATHERCSSDANFIYNRTFFREPAVHDRHGHWELGLGKALWRGFYSCLVFSKGTHQLLMNLDISHAVFQKRQPFLEFLRELLRHSPCGQWDHKHSSNTQTVTITDAVHYLDPNENAEYYDGEIEYLLQYCKHLSVRSNLANRKIGYTIHGFGKSASTQTFVWEQKNNELVTVENYFNERYGTKLKYPSLPTVEMQKKSYVPMEFLETVPVRIRKITDEQRAMLCLKSSMLPRDYSNSINTIRRTPEQQEFEQDPFIKAWRLSIDTRMLTAPARVLPGSIISYIREADRSYVHGSSTSVWSNTCTTFCEPMNFPDVWGIINLSILNEESCVQFYAELRNVADHRGMKCCKPTIYEEYNMRQYSIPDMISSVQSLMTKENQCKFFIVLLPGDGKIRDRVYGELKKLCELEYGLGIVTQMVKTEKKSNAPLWNYSKLNNILLKINTKLKGVNSILQVPKPIEEFFSRGHRIMYVGIDLSHGAPDSSRGRSTVAVVASADDIPNRYFKEIYMQERPSDAKGESWEYVVDMKDIMKSLINQYYEKHRGQPPASIVIYRDGISESEFDTVFEKELTAIREACVELSPVYHPCLTYIVVNKRHHTRFFVRNSKDNVPAGTVVDSHDVTHATTYDFFLTSHQAQKGTSRPTHYHVLYDDNKLTPDQVQLLTYNLCYASARCTRSISIPAPVKYADLLAFRATFYININEPRNTDQPAIPINQSTEVSSKILSKRIVLNTKLDTDCNVEKYSKAEIKSNSITIESIFTEIINMASSQGKGRGRGRKRPEQCEPPAPSIPVSNSTVCSSVEAKANCVPTEMMTNRVVDGPEPNTSVSSDVMPVQRSLSRLAKSDELGTLGRKIEILVNYFPVLQFPQEGVVYRYTIEIRNQRRQTIRRNLRQILYQAWLKKFHDRHPEINSNRIVFDNQTTIFTYDQPLPNITNTETITILSAPNPAGRYEDYQCFIKQAGSPTDLDLLKSLKQFYVSNDIPEDAKNQLKYIQQMFSLVVHAYSSADSDFIYNRTYFKEPTLSSGQCHWDLGLGKAAWRGFYSCLVFANGTHQLLMNLDVNHGIFQRRQKFLDFVCEIMRYSPCGRYYWAQNRHKSKLSMENVKEYLDPKNNAAFYKDEIEFLLKHCKHVRVSWKAGNRRMAKNISDLGSSALEQTFQWTAKGNRTVTVVDYYHEQYGIALAYPSLPILKMQDESVVPMEVVDVEPVKVKKISDEQRALLTRTAILPPDERYRKTNDVCNNLQQLSFRQKSVTTAWGFQIGTKMHKLTARVLPNLSSTCGNRIDKKFYKPIPFPSVWGMINLSSTLDEQSSIRFYDQLSKAASYRGISCVEPFTYVEFSHKFYSVDKMIDNVKNLMRNNDDCHFYIVILSDDSNINDKIYGEIKQFCELDDGFGVITQMLNSRTIKCILGDNRSDTNSTLDNILLKINAKLHGINSTIQVPEEIERFFSCGRRIMYVGIDLRHSPTGSDDQRSIVTAVASADDVPSRYFKEIYIQNKFSHKHKQRIDYVVNMKDIMKSLIHQYFVKHDNVAPTAIVIYRDGIPESEFDPVLEKEIMATREACVELFPVYQPCLTYIVVNKNHHTRFFLANSTGNIEAGTVIDSQDVTNPTTRDFYLKSHNYRTKGTSHPIHYHVLYDDNRLKPNEIQLLTHALCFTYARTTDAISIPTPVKYANLLSERTKYYLPKCNTTNQEEMNFNKRIVLNKNLAPDVLFFPITFATTYSFVFASYLEKHLPNELFVEIFAYCNVEDLFKSFYNLNARINNLLHNQCVTACLSESLSKYDLDEYYKSILFSARYQIRSLVLSDTYERLTNYLIDDGKIPLDFATRKQIFSQITSLTLYDPKAADITKILSYSSNIHKLYIFTTDNLRYISSSLTNVQLCDCLMKDLPKLLRCLPNIEKLSITCVNPPDRYSDDYQRFDFAIYDGLADCIPHLTHIIVRLIGIAFDEMECFLRQLPHLTKLTLTSFNMEDYVDGSNWKRVITTYLPKLEKFSLFIDETYIPSYTSIDLDQLIHPFNSLFWQRWPVVIEYYAEPIHKRHLLLYTLPVHEDRLPTHFYGLQFRTSTPIDTWENTRSYYENVAEMQFTFFENFSSKDLPPKRVYSNLKVFCFSLESNNVASCQFDTMLIDIQRLFSVMTLAQIKSVYLSNENYPKDFISNMLKILPNLDSLRLTASSLHISDPLPSVKYLTIVTLLNMTYNVTHVVRQITTYFSQIALLYFELDDRNDVFVFLPCCLRRLPILTNFNIKINESNTCINQQQFISWFDDYKVLNGLDDHAQVEFSDTNHQINICL</sequence>
<organism evidence="5 6">
    <name type="scientific">Adineta ricciae</name>
    <name type="common">Rotifer</name>
    <dbReference type="NCBI Taxonomy" id="249248"/>
    <lineage>
        <taxon>Eukaryota</taxon>
        <taxon>Metazoa</taxon>
        <taxon>Spiralia</taxon>
        <taxon>Gnathifera</taxon>
        <taxon>Rotifera</taxon>
        <taxon>Eurotatoria</taxon>
        <taxon>Bdelloidea</taxon>
        <taxon>Adinetida</taxon>
        <taxon>Adinetidae</taxon>
        <taxon>Adineta</taxon>
    </lineage>
</organism>
<proteinExistence type="predicted"/>
<dbReference type="InterPro" id="IPR012337">
    <property type="entry name" value="RNaseH-like_sf"/>
</dbReference>
<feature type="domain" description="PAZ" evidence="3">
    <location>
        <begin position="1350"/>
        <end position="1458"/>
    </location>
</feature>
<evidence type="ECO:0000259" key="4">
    <source>
        <dbReference type="PROSITE" id="PS50822"/>
    </source>
</evidence>
<gene>
    <name evidence="5" type="ORF">XAT740_LOCUS19516</name>
</gene>
<dbReference type="Proteomes" id="UP000663828">
    <property type="component" value="Unassembled WGS sequence"/>
</dbReference>
<dbReference type="EMBL" id="CAJNOR010001332">
    <property type="protein sequence ID" value="CAF1123584.1"/>
    <property type="molecule type" value="Genomic_DNA"/>
</dbReference>